<dbReference type="RefSeq" id="WP_330387939.1">
    <property type="nucleotide sequence ID" value="NZ_FMKA01000021.1"/>
</dbReference>
<dbReference type="AlphaFoldDB" id="A0A1D3TWC1"/>
<dbReference type="SMART" id="SM00347">
    <property type="entry name" value="HTH_MARR"/>
    <property type="match status" value="1"/>
</dbReference>
<dbReference type="Gene3D" id="1.10.10.10">
    <property type="entry name" value="Winged helix-like DNA-binding domain superfamily/Winged helix DNA-binding domain"/>
    <property type="match status" value="1"/>
</dbReference>
<name>A0A1D3TWC1_9FIRM</name>
<organism evidence="5 6">
    <name type="scientific">Anaerobium acetethylicum</name>
    <dbReference type="NCBI Taxonomy" id="1619234"/>
    <lineage>
        <taxon>Bacteria</taxon>
        <taxon>Bacillati</taxon>
        <taxon>Bacillota</taxon>
        <taxon>Clostridia</taxon>
        <taxon>Lachnospirales</taxon>
        <taxon>Lachnospiraceae</taxon>
        <taxon>Anaerobium</taxon>
    </lineage>
</organism>
<dbReference type="InterPro" id="IPR036388">
    <property type="entry name" value="WH-like_DNA-bd_sf"/>
</dbReference>
<evidence type="ECO:0000313" key="5">
    <source>
        <dbReference type="EMBL" id="SCP98507.1"/>
    </source>
</evidence>
<gene>
    <name evidence="5" type="ORF">SAMN05421730_102152</name>
</gene>
<sequence>MSEIMNFLKLNAKIFRNAQVYLDRILKKYELSSGTFRYLFILEMNEGISQNKLSRAVGNDKAMSSRTVMKLMESGYIRKEEDKKDARGCNLYLTDKAREIIPKLHEELEAFENLITIDLTESEKSIVVNSLFKVFQNTQKAIEKGGVEIGE</sequence>
<dbReference type="GO" id="GO:0003677">
    <property type="term" value="F:DNA binding"/>
    <property type="evidence" value="ECO:0007669"/>
    <property type="project" value="UniProtKB-KW"/>
</dbReference>
<evidence type="ECO:0000313" key="6">
    <source>
        <dbReference type="Proteomes" id="UP000199315"/>
    </source>
</evidence>
<dbReference type="EMBL" id="FMKA01000021">
    <property type="protein sequence ID" value="SCP98507.1"/>
    <property type="molecule type" value="Genomic_DNA"/>
</dbReference>
<reference evidence="5 6" key="1">
    <citation type="submission" date="2016-09" db="EMBL/GenBank/DDBJ databases">
        <authorList>
            <person name="Capua I."/>
            <person name="De Benedictis P."/>
            <person name="Joannis T."/>
            <person name="Lombin L.H."/>
            <person name="Cattoli G."/>
        </authorList>
    </citation>
    <scope>NUCLEOTIDE SEQUENCE [LARGE SCALE GENOMIC DNA]</scope>
    <source>
        <strain evidence="5 6">GluBS11</strain>
    </source>
</reference>
<evidence type="ECO:0000256" key="1">
    <source>
        <dbReference type="ARBA" id="ARBA00023015"/>
    </source>
</evidence>
<keyword evidence="1" id="KW-0805">Transcription regulation</keyword>
<dbReference type="InterPro" id="IPR036390">
    <property type="entry name" value="WH_DNA-bd_sf"/>
</dbReference>
<dbReference type="InterPro" id="IPR000835">
    <property type="entry name" value="HTH_MarR-typ"/>
</dbReference>
<dbReference type="Pfam" id="PF01047">
    <property type="entry name" value="MarR"/>
    <property type="match status" value="1"/>
</dbReference>
<accession>A0A1D3TWC1</accession>
<feature type="domain" description="HTH marR-type" evidence="4">
    <location>
        <begin position="1"/>
        <end position="136"/>
    </location>
</feature>
<evidence type="ECO:0000256" key="3">
    <source>
        <dbReference type="ARBA" id="ARBA00023163"/>
    </source>
</evidence>
<evidence type="ECO:0000256" key="2">
    <source>
        <dbReference type="ARBA" id="ARBA00023125"/>
    </source>
</evidence>
<dbReference type="SUPFAM" id="SSF46785">
    <property type="entry name" value="Winged helix' DNA-binding domain"/>
    <property type="match status" value="1"/>
</dbReference>
<proteinExistence type="predicted"/>
<dbReference type="GO" id="GO:0003700">
    <property type="term" value="F:DNA-binding transcription factor activity"/>
    <property type="evidence" value="ECO:0007669"/>
    <property type="project" value="InterPro"/>
</dbReference>
<evidence type="ECO:0000259" key="4">
    <source>
        <dbReference type="PROSITE" id="PS50995"/>
    </source>
</evidence>
<dbReference type="PANTHER" id="PTHR42756:SF2">
    <property type="entry name" value="MARR FAMILY REGULATORY PROTEIN"/>
    <property type="match status" value="1"/>
</dbReference>
<dbReference type="PROSITE" id="PS50995">
    <property type="entry name" value="HTH_MARR_2"/>
    <property type="match status" value="1"/>
</dbReference>
<keyword evidence="2 5" id="KW-0238">DNA-binding</keyword>
<protein>
    <submittedName>
        <fullName evidence="5">DNA-binding transcriptional regulator, MarR family</fullName>
    </submittedName>
</protein>
<keyword evidence="3" id="KW-0804">Transcription</keyword>
<dbReference type="STRING" id="1619234.SAMN05421730_102152"/>
<dbReference type="PANTHER" id="PTHR42756">
    <property type="entry name" value="TRANSCRIPTIONAL REGULATOR, MARR"/>
    <property type="match status" value="1"/>
</dbReference>
<keyword evidence="6" id="KW-1185">Reference proteome</keyword>
<dbReference type="Proteomes" id="UP000199315">
    <property type="component" value="Unassembled WGS sequence"/>
</dbReference>